<keyword evidence="10" id="KW-1185">Reference proteome</keyword>
<protein>
    <submittedName>
        <fullName evidence="9">ATP-binding cassette domain-containing protein</fullName>
    </submittedName>
</protein>
<comment type="caution">
    <text evidence="9">The sequence shown here is derived from an EMBL/GenBank/DDBJ whole genome shotgun (WGS) entry which is preliminary data.</text>
</comment>
<dbReference type="InterPro" id="IPR011527">
    <property type="entry name" value="ABC1_TM_dom"/>
</dbReference>
<evidence type="ECO:0000313" key="9">
    <source>
        <dbReference type="EMBL" id="MBU8545903.1"/>
    </source>
</evidence>
<keyword evidence="2 6" id="KW-0812">Transmembrane</keyword>
<evidence type="ECO:0000313" key="10">
    <source>
        <dbReference type="Proteomes" id="UP000689967"/>
    </source>
</evidence>
<evidence type="ECO:0000256" key="1">
    <source>
        <dbReference type="ARBA" id="ARBA00004141"/>
    </source>
</evidence>
<feature type="transmembrane region" description="Helical" evidence="6">
    <location>
        <begin position="305"/>
        <end position="326"/>
    </location>
</feature>
<dbReference type="PANTHER" id="PTHR24221">
    <property type="entry name" value="ATP-BINDING CASSETTE SUB-FAMILY B"/>
    <property type="match status" value="1"/>
</dbReference>
<dbReference type="InterPro" id="IPR003593">
    <property type="entry name" value="AAA+_ATPase"/>
</dbReference>
<dbReference type="PROSITE" id="PS50929">
    <property type="entry name" value="ABC_TM1F"/>
    <property type="match status" value="1"/>
</dbReference>
<dbReference type="Pfam" id="PF00005">
    <property type="entry name" value="ABC_tran"/>
    <property type="match status" value="1"/>
</dbReference>
<keyword evidence="4 6" id="KW-0472">Membrane</keyword>
<sequence length="588" mass="61636">MSGRAILRGDGGRSRPAPRAKPPGPASPRVASPATGPLAGLRTALRGAPLFRRVLAVVLAMSFARQAALLGMPLLTMHIFDGVTQGHNLDTLLVLSIAFVIALCMAGALRALRAALMAALSEDIARRLTLEALQAAVRSALLGSRQPGIAALQDTSELRRFLGGNTLADLFDMAALPVALTVLFLLHPVYALVVGSACIMMVLLGLVLDRTTRGLLREASERQLRQGAELQGRLRQADMLEGLGMLAAVVRRWEPAQAAALAEGDRAQARARAVRGVTEFASYMAQGAVVVTGVVLALGDQASPGSIIAAMMLAGSATLPVARIVLAWREWAFASLAWRRLQELFLDHAEPAVRAVEAGAPPGLWLRELRWTPPGGLRPVLADVSLYCPPGSITLVSGPNGTGKSSLLRAALGLLAAHAGVALLDGQDMRAVDRAAIGPRIGFLPQDVQLLEGNVLQNIGRFGPEDAAAVVDAARLAGAHEMIGRLPRGYETDAGPSGVLSMGQRRMVGLARALYGAPALLVLDEPEAGLDQAGREAVRDAVLAARAAGAACLLVSHEPTLWTGHLDQMLHLAPGGHWRSEAAGEIRA</sequence>
<dbReference type="GO" id="GO:0005524">
    <property type="term" value="F:ATP binding"/>
    <property type="evidence" value="ECO:0007669"/>
    <property type="project" value="UniProtKB-KW"/>
</dbReference>
<dbReference type="Proteomes" id="UP000689967">
    <property type="component" value="Unassembled WGS sequence"/>
</dbReference>
<name>A0ABS6HDZ3_9PROT</name>
<proteinExistence type="predicted"/>
<evidence type="ECO:0000256" key="6">
    <source>
        <dbReference type="SAM" id="Phobius"/>
    </source>
</evidence>
<evidence type="ECO:0000259" key="7">
    <source>
        <dbReference type="PROSITE" id="PS50893"/>
    </source>
</evidence>
<evidence type="ECO:0000259" key="8">
    <source>
        <dbReference type="PROSITE" id="PS50929"/>
    </source>
</evidence>
<feature type="transmembrane region" description="Helical" evidence="6">
    <location>
        <begin position="190"/>
        <end position="208"/>
    </location>
</feature>
<feature type="transmembrane region" description="Helical" evidence="6">
    <location>
        <begin position="280"/>
        <end position="299"/>
    </location>
</feature>
<evidence type="ECO:0000256" key="5">
    <source>
        <dbReference type="SAM" id="MobiDB-lite"/>
    </source>
</evidence>
<feature type="domain" description="ABC transmembrane type-1" evidence="8">
    <location>
        <begin position="56"/>
        <end position="332"/>
    </location>
</feature>
<dbReference type="RefSeq" id="WP_216877919.1">
    <property type="nucleotide sequence ID" value="NZ_JAERQM010000006.1"/>
</dbReference>
<dbReference type="Pfam" id="PF00664">
    <property type="entry name" value="ABC_membrane"/>
    <property type="match status" value="1"/>
</dbReference>
<feature type="domain" description="ABC transporter" evidence="7">
    <location>
        <begin position="364"/>
        <end position="588"/>
    </location>
</feature>
<comment type="subcellular location">
    <subcellularLocation>
        <location evidence="1">Membrane</location>
        <topology evidence="1">Multi-pass membrane protein</topology>
    </subcellularLocation>
</comment>
<organism evidence="9 10">
    <name type="scientific">Falsiroseomonas oleicola</name>
    <dbReference type="NCBI Taxonomy" id="2801474"/>
    <lineage>
        <taxon>Bacteria</taxon>
        <taxon>Pseudomonadati</taxon>
        <taxon>Pseudomonadota</taxon>
        <taxon>Alphaproteobacteria</taxon>
        <taxon>Acetobacterales</taxon>
        <taxon>Roseomonadaceae</taxon>
        <taxon>Falsiroseomonas</taxon>
    </lineage>
</organism>
<accession>A0ABS6HDZ3</accession>
<feature type="transmembrane region" description="Helical" evidence="6">
    <location>
        <begin position="92"/>
        <end position="112"/>
    </location>
</feature>
<feature type="transmembrane region" description="Helical" evidence="6">
    <location>
        <begin position="166"/>
        <end position="184"/>
    </location>
</feature>
<feature type="region of interest" description="Disordered" evidence="5">
    <location>
        <begin position="1"/>
        <end position="35"/>
    </location>
</feature>
<reference evidence="9 10" key="1">
    <citation type="submission" date="2021-01" db="EMBL/GenBank/DDBJ databases">
        <title>Roseomonas sp. nov, a bacterium isolated from an oil production mixture in Yumen Oilfield.</title>
        <authorList>
            <person name="Wu D."/>
        </authorList>
    </citation>
    <scope>NUCLEOTIDE SEQUENCE [LARGE SCALE GENOMIC DNA]</scope>
    <source>
        <strain evidence="9 10">ROY-5-3</strain>
    </source>
</reference>
<dbReference type="InterPro" id="IPR003439">
    <property type="entry name" value="ABC_transporter-like_ATP-bd"/>
</dbReference>
<gene>
    <name evidence="9" type="ORF">JJQ90_19425</name>
</gene>
<keyword evidence="3 6" id="KW-1133">Transmembrane helix</keyword>
<evidence type="ECO:0000256" key="2">
    <source>
        <dbReference type="ARBA" id="ARBA00022692"/>
    </source>
</evidence>
<evidence type="ECO:0000256" key="3">
    <source>
        <dbReference type="ARBA" id="ARBA00022989"/>
    </source>
</evidence>
<dbReference type="SMART" id="SM00382">
    <property type="entry name" value="AAA"/>
    <property type="match status" value="1"/>
</dbReference>
<dbReference type="PROSITE" id="PS50893">
    <property type="entry name" value="ABC_TRANSPORTER_2"/>
    <property type="match status" value="1"/>
</dbReference>
<dbReference type="PANTHER" id="PTHR24221:SF654">
    <property type="entry name" value="ATP-BINDING CASSETTE SUB-FAMILY B MEMBER 6"/>
    <property type="match status" value="1"/>
</dbReference>
<dbReference type="InterPro" id="IPR039421">
    <property type="entry name" value="Type_1_exporter"/>
</dbReference>
<keyword evidence="9" id="KW-0547">Nucleotide-binding</keyword>
<feature type="transmembrane region" description="Helical" evidence="6">
    <location>
        <begin position="54"/>
        <end position="80"/>
    </location>
</feature>
<evidence type="ECO:0000256" key="4">
    <source>
        <dbReference type="ARBA" id="ARBA00023136"/>
    </source>
</evidence>
<keyword evidence="9" id="KW-0067">ATP-binding</keyword>
<dbReference type="EMBL" id="JAERQM010000006">
    <property type="protein sequence ID" value="MBU8545903.1"/>
    <property type="molecule type" value="Genomic_DNA"/>
</dbReference>